<reference evidence="11 12" key="1">
    <citation type="submission" date="2019-02" db="EMBL/GenBank/DDBJ databases">
        <title>Deep-cultivation of Planctomycetes and their phenomic and genomic characterization uncovers novel biology.</title>
        <authorList>
            <person name="Wiegand S."/>
            <person name="Jogler M."/>
            <person name="Boedeker C."/>
            <person name="Pinto D."/>
            <person name="Vollmers J."/>
            <person name="Rivas-Marin E."/>
            <person name="Kohn T."/>
            <person name="Peeters S.H."/>
            <person name="Heuer A."/>
            <person name="Rast P."/>
            <person name="Oberbeckmann S."/>
            <person name="Bunk B."/>
            <person name="Jeske O."/>
            <person name="Meyerdierks A."/>
            <person name="Storesund J.E."/>
            <person name="Kallscheuer N."/>
            <person name="Luecker S."/>
            <person name="Lage O.M."/>
            <person name="Pohl T."/>
            <person name="Merkel B.J."/>
            <person name="Hornburger P."/>
            <person name="Mueller R.-W."/>
            <person name="Bruemmer F."/>
            <person name="Labrenz M."/>
            <person name="Spormann A.M."/>
            <person name="Op Den Camp H."/>
            <person name="Overmann J."/>
            <person name="Amann R."/>
            <person name="Jetten M.S.M."/>
            <person name="Mascher T."/>
            <person name="Medema M.H."/>
            <person name="Devos D.P."/>
            <person name="Kaster A.-K."/>
            <person name="Ovreas L."/>
            <person name="Rohde M."/>
            <person name="Galperin M.Y."/>
            <person name="Jogler C."/>
        </authorList>
    </citation>
    <scope>NUCLEOTIDE SEQUENCE [LARGE SCALE GENOMIC DNA]</scope>
    <source>
        <strain evidence="11 12">Pla123a</strain>
    </source>
</reference>
<feature type="transmembrane region" description="Helical" evidence="7">
    <location>
        <begin position="80"/>
        <end position="100"/>
    </location>
</feature>
<keyword evidence="3 7" id="KW-1003">Cell membrane</keyword>
<evidence type="ECO:0000313" key="11">
    <source>
        <dbReference type="EMBL" id="TWT78360.1"/>
    </source>
</evidence>
<feature type="transmembrane region" description="Helical" evidence="7">
    <location>
        <begin position="436"/>
        <end position="457"/>
    </location>
</feature>
<dbReference type="PRINTS" id="PR01434">
    <property type="entry name" value="NADHDHGNASE5"/>
</dbReference>
<feature type="transmembrane region" description="Helical" evidence="7">
    <location>
        <begin position="274"/>
        <end position="298"/>
    </location>
</feature>
<dbReference type="HAMAP" id="MF_00862">
    <property type="entry name" value="DabB"/>
    <property type="match status" value="1"/>
</dbReference>
<feature type="transmembrane region" description="Helical" evidence="7">
    <location>
        <begin position="44"/>
        <end position="68"/>
    </location>
</feature>
<comment type="caution">
    <text evidence="11">The sequence shown here is derived from an EMBL/GenBank/DDBJ whole genome shotgun (WGS) entry which is preliminary data.</text>
</comment>
<dbReference type="PANTHER" id="PTHR42829">
    <property type="entry name" value="NADH-UBIQUINONE OXIDOREDUCTASE CHAIN 5"/>
    <property type="match status" value="1"/>
</dbReference>
<keyword evidence="2 7" id="KW-0813">Transport</keyword>
<dbReference type="RefSeq" id="WP_197527706.1">
    <property type="nucleotide sequence ID" value="NZ_SJPO01000002.1"/>
</dbReference>
<feature type="domain" description="NADH:quinone oxidoreductase/Mrp antiporter transmembrane" evidence="9">
    <location>
        <begin position="134"/>
        <end position="357"/>
    </location>
</feature>
<gene>
    <name evidence="11" type="primary">nuoL</name>
    <name evidence="7" type="synonym">dabB</name>
    <name evidence="11" type="ORF">Pla123a_11510</name>
</gene>
<dbReference type="InterPro" id="IPR046396">
    <property type="entry name" value="Transporter_DabB"/>
</dbReference>
<evidence type="ECO:0000256" key="2">
    <source>
        <dbReference type="ARBA" id="ARBA00022448"/>
    </source>
</evidence>
<evidence type="ECO:0000313" key="12">
    <source>
        <dbReference type="Proteomes" id="UP000318478"/>
    </source>
</evidence>
<name>A0A5C5YU61_9BACT</name>
<sequence length="525" mass="54711">MNTIVALLIAPVLGLLTTAFLPSSVANANVGRLRVATTTLVAAQLLLACILALAYLASAGAPLAFSVFEDLHDAPLGFSVYYDGASALMLTLVSFVGLVVSRFSVRYLDGEALQGRYFRWLGFTIGAVSLMVIAGNLLLFFAAWVMTSFGLHQLLLHYRRRESAHRAAWTKFAISRLGDVFLVSALVLTFRSFGTLELSALFDSVGQAGATQSAAVQAAIGWLLMLGAATKSAQFPFHTWLPDTMETPTPVSALMHAGIVNAGGYLMIRMSPLVASAPAALTTLALVGGFTACFAGVVMMTQPSVKRALAYSTIAQMGFMMLQCGLGAYSAAMLHIIAHSLYKAHAFLSSGSVVADSLATGGARSLTPGIARSAACFVAAGAAVAVAYLTVAETAGVHASSKPGGLVLAFLLCLALTTWGWRVLACGGARAATGGLAALSLLCLTYIGGYLVVQHFIARSSVAPLIQPGMAAAPLAIAGAFVALLALHVAVVARFRPQWLEAARVHAANGFYVDALFQRVFAAAR</sequence>
<keyword evidence="5 7" id="KW-1133">Transmembrane helix</keyword>
<organism evidence="11 12">
    <name type="scientific">Posidoniimonas polymericola</name>
    <dbReference type="NCBI Taxonomy" id="2528002"/>
    <lineage>
        <taxon>Bacteria</taxon>
        <taxon>Pseudomonadati</taxon>
        <taxon>Planctomycetota</taxon>
        <taxon>Planctomycetia</taxon>
        <taxon>Pirellulales</taxon>
        <taxon>Lacipirellulaceae</taxon>
        <taxon>Posidoniimonas</taxon>
    </lineage>
</organism>
<feature type="transmembrane region" description="Helical" evidence="7">
    <location>
        <begin position="370"/>
        <end position="391"/>
    </location>
</feature>
<comment type="similarity">
    <text evidence="7">Belongs to the inorganic carbon transporter (TC 9.A.2) DabB family.</text>
</comment>
<keyword evidence="11" id="KW-0560">Oxidoreductase</keyword>
<keyword evidence="6 7" id="KW-0472">Membrane</keyword>
<comment type="subcellular location">
    <subcellularLocation>
        <location evidence="7">Cell membrane</location>
        <topology evidence="7">Multi-pass membrane protein</topology>
    </subcellularLocation>
    <subcellularLocation>
        <location evidence="1">Endomembrane system</location>
        <topology evidence="1">Multi-pass membrane protein</topology>
    </subcellularLocation>
    <subcellularLocation>
        <location evidence="8">Membrane</location>
        <topology evidence="8">Multi-pass membrane protein</topology>
    </subcellularLocation>
</comment>
<evidence type="ECO:0000256" key="5">
    <source>
        <dbReference type="ARBA" id="ARBA00022989"/>
    </source>
</evidence>
<accession>A0A5C5YU61</accession>
<keyword evidence="12" id="KW-1185">Reference proteome</keyword>
<feature type="transmembrane region" description="Helical" evidence="7">
    <location>
        <begin position="120"/>
        <end position="147"/>
    </location>
</feature>
<evidence type="ECO:0000256" key="7">
    <source>
        <dbReference type="HAMAP-Rule" id="MF_00862"/>
    </source>
</evidence>
<dbReference type="GO" id="GO:0015990">
    <property type="term" value="P:electron transport coupled proton transport"/>
    <property type="evidence" value="ECO:0007669"/>
    <property type="project" value="TreeGrafter"/>
</dbReference>
<protein>
    <recommendedName>
        <fullName evidence="7">Probable inorganic carbon transporter subunit DabB</fullName>
    </recommendedName>
</protein>
<evidence type="ECO:0000256" key="3">
    <source>
        <dbReference type="ARBA" id="ARBA00022475"/>
    </source>
</evidence>
<evidence type="ECO:0000256" key="1">
    <source>
        <dbReference type="ARBA" id="ARBA00004127"/>
    </source>
</evidence>
<dbReference type="InterPro" id="IPR003945">
    <property type="entry name" value="NU5C-like"/>
</dbReference>
<dbReference type="GO" id="GO:0042773">
    <property type="term" value="P:ATP synthesis coupled electron transport"/>
    <property type="evidence" value="ECO:0007669"/>
    <property type="project" value="InterPro"/>
</dbReference>
<dbReference type="GO" id="GO:0012505">
    <property type="term" value="C:endomembrane system"/>
    <property type="evidence" value="ECO:0007669"/>
    <property type="project" value="UniProtKB-SubCell"/>
</dbReference>
<dbReference type="EMBL" id="SJPO01000002">
    <property type="protein sequence ID" value="TWT78360.1"/>
    <property type="molecule type" value="Genomic_DNA"/>
</dbReference>
<feature type="transmembrane region" description="Helical" evidence="7">
    <location>
        <begin position="403"/>
        <end position="424"/>
    </location>
</feature>
<evidence type="ECO:0000256" key="8">
    <source>
        <dbReference type="RuleBase" id="RU000320"/>
    </source>
</evidence>
<dbReference type="InterPro" id="IPR001750">
    <property type="entry name" value="ND/Mrp_TM"/>
</dbReference>
<keyword evidence="4 7" id="KW-0812">Transmembrane</keyword>
<dbReference type="GO" id="GO:0005886">
    <property type="term" value="C:plasma membrane"/>
    <property type="evidence" value="ECO:0007669"/>
    <property type="project" value="UniProtKB-SubCell"/>
</dbReference>
<dbReference type="InterPro" id="IPR001516">
    <property type="entry name" value="Proton_antipo_N"/>
</dbReference>
<evidence type="ECO:0000256" key="4">
    <source>
        <dbReference type="ARBA" id="ARBA00022692"/>
    </source>
</evidence>
<feature type="transmembrane region" description="Helical" evidence="7">
    <location>
        <begin position="469"/>
        <end position="493"/>
    </location>
</feature>
<proteinExistence type="inferred from homology"/>
<dbReference type="GO" id="GO:0008137">
    <property type="term" value="F:NADH dehydrogenase (ubiquinone) activity"/>
    <property type="evidence" value="ECO:0007669"/>
    <property type="project" value="InterPro"/>
</dbReference>
<dbReference type="Proteomes" id="UP000318478">
    <property type="component" value="Unassembled WGS sequence"/>
</dbReference>
<evidence type="ECO:0000259" key="9">
    <source>
        <dbReference type="Pfam" id="PF00361"/>
    </source>
</evidence>
<dbReference type="AlphaFoldDB" id="A0A5C5YU61"/>
<comment type="function">
    <text evidence="7">Part of an energy-coupled inorganic carbon pump.</text>
</comment>
<evidence type="ECO:0000259" key="10">
    <source>
        <dbReference type="Pfam" id="PF00662"/>
    </source>
</evidence>
<comment type="subunit">
    <text evidence="7">Forms a complex with DabA.</text>
</comment>
<dbReference type="PANTHER" id="PTHR42829:SF1">
    <property type="entry name" value="INORGANIC CARBON TRANSPORTER SUBUNIT DABB-RELATED"/>
    <property type="match status" value="1"/>
</dbReference>
<dbReference type="GO" id="GO:0003954">
    <property type="term" value="F:NADH dehydrogenase activity"/>
    <property type="evidence" value="ECO:0007669"/>
    <property type="project" value="TreeGrafter"/>
</dbReference>
<feature type="domain" description="NADH-Ubiquinone oxidoreductase (complex I) chain 5 N-terminal" evidence="10">
    <location>
        <begin position="74"/>
        <end position="118"/>
    </location>
</feature>
<dbReference type="Pfam" id="PF00662">
    <property type="entry name" value="Proton_antipo_N"/>
    <property type="match status" value="1"/>
</dbReference>
<dbReference type="Pfam" id="PF00361">
    <property type="entry name" value="Proton_antipo_M"/>
    <property type="match status" value="1"/>
</dbReference>
<feature type="transmembrane region" description="Helical" evidence="7">
    <location>
        <begin position="319"/>
        <end position="338"/>
    </location>
</feature>
<evidence type="ECO:0000256" key="6">
    <source>
        <dbReference type="ARBA" id="ARBA00023136"/>
    </source>
</evidence>